<dbReference type="Proteomes" id="UP000596276">
    <property type="component" value="Chromosome 2"/>
</dbReference>
<dbReference type="AlphaFoldDB" id="A0A7U2MGS6"/>
<organism evidence="2 3">
    <name type="scientific">Aspergillus flavus (strain ATCC 200026 / FGSC A1120 / IAM 13836 / NRRL 3357 / JCM 12722 / SRRC 167)</name>
    <dbReference type="NCBI Taxonomy" id="332952"/>
    <lineage>
        <taxon>Eukaryota</taxon>
        <taxon>Fungi</taxon>
        <taxon>Dikarya</taxon>
        <taxon>Ascomycota</taxon>
        <taxon>Pezizomycotina</taxon>
        <taxon>Eurotiomycetes</taxon>
        <taxon>Eurotiomycetidae</taxon>
        <taxon>Eurotiales</taxon>
        <taxon>Aspergillaceae</taxon>
        <taxon>Aspergillus</taxon>
        <taxon>Aspergillus subgen. Circumdati</taxon>
    </lineage>
</organism>
<reference evidence="3" key="1">
    <citation type="journal article" date="2021" name="G3 (Bethesda)">
        <title>Chromosome assembled and annotated genome sequence of Aspergillus flavus NRRL 3357.</title>
        <authorList>
            <person name="Skerker J.M."/>
            <person name="Pianalto K.M."/>
            <person name="Mondo S.J."/>
            <person name="Yang K."/>
            <person name="Arkin A.P."/>
            <person name="Keller N.P."/>
            <person name="Grigoriev I.V."/>
            <person name="Louise Glass N.L."/>
        </authorList>
    </citation>
    <scope>NUCLEOTIDE SEQUENCE [LARGE SCALE GENOMIC DNA]</scope>
    <source>
        <strain evidence="3">ATCC 200026 / FGSC A1120 / IAM 13836 / NRRL 3357 / JCM 12722 / SRRC 167</strain>
    </source>
</reference>
<evidence type="ECO:0000313" key="2">
    <source>
        <dbReference type="EMBL" id="QRD83407.1"/>
    </source>
</evidence>
<dbReference type="EMBL" id="CP044622">
    <property type="protein sequence ID" value="QRD83407.1"/>
    <property type="molecule type" value="Genomic_DNA"/>
</dbReference>
<gene>
    <name evidence="2" type="ORF">F9C07_2133640</name>
</gene>
<evidence type="ECO:0000256" key="1">
    <source>
        <dbReference type="SAM" id="MobiDB-lite"/>
    </source>
</evidence>
<accession>A0A7U2MGS6</accession>
<feature type="compositionally biased region" description="Low complexity" evidence="1">
    <location>
        <begin position="738"/>
        <end position="755"/>
    </location>
</feature>
<keyword evidence="3" id="KW-1185">Reference proteome</keyword>
<protein>
    <submittedName>
        <fullName evidence="2">Uncharacterized protein</fullName>
    </submittedName>
</protein>
<feature type="region of interest" description="Disordered" evidence="1">
    <location>
        <begin position="736"/>
        <end position="755"/>
    </location>
</feature>
<sequence length="1168" mass="124677">MMATTDNSGKKLVLSYDTELIQNYIQGEIVSPKNKFEALQTKDGHTLLFGIDSSNVFHVIEESSGQHSTGWAQIDLSTTTISSQLPGKKDAMVRTFDVGQSALDQTIGMAMAVRVEGKDNLFVSLKNSNSDTAWTKKPEWTLVPFDAANETQPSITVAGIWFAETDSQKQYLVVDVDRAGSSTIKDIARYYVDPSETSGSRWVKHDVPVDIAAGSYQSCIGRVHRGRVDGVYTAGTAGGSAQLDYVPLENIFGDGPPLPTRFKLPDNKIPSAIATARNGNGETDLYILNGETLYRIAAEKQKDDATADAVLTNSLLSGTVVLRAMIHQGVLTLFGKNGSDQVYCLSCHIENVTDRRAWNVPVPIANGVEQISAYVNRADGGNTIFTSGGGKLGKITQDINSLWKPQNLKLAPASTTEKALVFKSYTTFIHVMDENDLAASGATLKVSTASRTPVYINGLYYVLGQSPIEVEADSTGSMTVIEETPNINGATLIVSTDGGVTTTAINPMEKSFEKLGKLNSKGTLRDASFPSKTCGGGVVGTPKKSPLVESSTKDSDLDKVAANMEGLNKAYAHVKTTKPAGQKLHGNLRATSSGDFGDNILIGIGDLFSWFESGVEAVVEVIWHEATQAWHFIATIAGDIYRAILDTVEAVVAAVEWIFNAIKTAIKAIIQFIEFLFEWDDIKRTKNVLYNISKQFFQHQIDSIGDAKSTFNNKIESVEASLNEWADVDWSPLGDTVSKPASSSSKSNSKNQTSGSQLLAHHYKNNANSVSVVADSPFSGDINKDPVQKALDDLHSALSKEDKVISGFRDQIGEVAKQFATMTVEDAIKKIVAILVDGILASVEVVVDALLDLLQDLATAVVGMVDAKLHIPIISDILNAIGIPDISFLDLFTWVAAVCYTVVYKIAKGEPPFPDNKDVQSVIDAGSWNDLIDTLHPPASFSVASRTVYDMPVSRLASASATSTPSQPTVLQDAIFIAGHSVSGICGVIGAFVNAVEAESPTGDNPMSTPSAILGFIGAASQGVADIVSPRDPLQEPIFSALSTATSVTTVVSKVVFSSYGQKKLAKLGLPTAKDPRGMGAGINVLLVGVGAAATIKHFVELAKDPAGKDRSAAIIGEVSNLTSYISRISYALAVNDIEEDTRQVVIAVMTVSNLITAGLQIAEAIVD</sequence>
<evidence type="ECO:0000313" key="3">
    <source>
        <dbReference type="Proteomes" id="UP000596276"/>
    </source>
</evidence>
<proteinExistence type="predicted"/>
<name>A0A7U2MGS6_ASPFN</name>
<dbReference type="VEuPathDB" id="FungiDB:AFLA_000127"/>
<dbReference type="VEuPathDB" id="FungiDB:F9C07_2133640"/>